<feature type="region of interest" description="Disordered" evidence="5">
    <location>
        <begin position="68"/>
        <end position="92"/>
    </location>
</feature>
<feature type="region of interest" description="Disordered" evidence="5">
    <location>
        <begin position="1"/>
        <end position="48"/>
    </location>
</feature>
<feature type="transmembrane region" description="Helical" evidence="6">
    <location>
        <begin position="117"/>
        <end position="140"/>
    </location>
</feature>
<dbReference type="PANTHER" id="PTHR31234:SF2">
    <property type="entry name" value="OS05G0199100 PROTEIN"/>
    <property type="match status" value="1"/>
</dbReference>
<feature type="compositionally biased region" description="Basic and acidic residues" evidence="5">
    <location>
        <begin position="1"/>
        <end position="12"/>
    </location>
</feature>
<dbReference type="GeneID" id="18821615"/>
<reference evidence="8" key="1">
    <citation type="submission" date="2011-04" db="EMBL/GenBank/DDBJ databases">
        <title>Evolution of plant cell wall degrading machinery underlies the functional diversity of forest fungi.</title>
        <authorList>
            <consortium name="US DOE Joint Genome Institute (JGI-PGF)"/>
            <person name="Eastwood D.C."/>
            <person name="Floudas D."/>
            <person name="Binder M."/>
            <person name="Majcherczyk A."/>
            <person name="Schneider P."/>
            <person name="Aerts A."/>
            <person name="Asiegbu F.O."/>
            <person name="Baker S.E."/>
            <person name="Barry K."/>
            <person name="Bendiksby M."/>
            <person name="Blumentritt M."/>
            <person name="Coutinho P.M."/>
            <person name="Cullen D."/>
            <person name="Cullen D."/>
            <person name="Gathman A."/>
            <person name="Goodell B."/>
            <person name="Henrissat B."/>
            <person name="Ihrmark K."/>
            <person name="Kauserud H."/>
            <person name="Kohler A."/>
            <person name="LaButti K."/>
            <person name="Lapidus A."/>
            <person name="Lavin J.L."/>
            <person name="Lee Y.-H."/>
            <person name="Lindquist E."/>
            <person name="Lilly W."/>
            <person name="Lucas S."/>
            <person name="Morin E."/>
            <person name="Murat C."/>
            <person name="Oguiza J.A."/>
            <person name="Park J."/>
            <person name="Pisabarro A.G."/>
            <person name="Riley R."/>
            <person name="Rosling A."/>
            <person name="Salamov A."/>
            <person name="Schmidt O."/>
            <person name="Schmutz J."/>
            <person name="Skrede I."/>
            <person name="Stenlid J."/>
            <person name="Wiebenga A."/>
            <person name="Xie X."/>
            <person name="Kues U."/>
            <person name="Hibbett D.S."/>
            <person name="Hoffmeister D."/>
            <person name="Hogberg N."/>
            <person name="Martin F."/>
            <person name="Grigoriev I.V."/>
            <person name="Watkinson S.C."/>
        </authorList>
    </citation>
    <scope>NUCLEOTIDE SEQUENCE</scope>
    <source>
        <strain evidence="8">S7.9</strain>
    </source>
</reference>
<evidence type="ECO:0000256" key="3">
    <source>
        <dbReference type="ARBA" id="ARBA00022989"/>
    </source>
</evidence>
<gene>
    <name evidence="8" type="ORF">SERLADRAFT_481014</name>
</gene>
<dbReference type="InterPro" id="IPR044839">
    <property type="entry name" value="NDR1-like"/>
</dbReference>
<accession>F8PE85</accession>
<evidence type="ECO:0000256" key="4">
    <source>
        <dbReference type="ARBA" id="ARBA00023136"/>
    </source>
</evidence>
<dbReference type="RefSeq" id="XP_007324709.1">
    <property type="nucleotide sequence ID" value="XM_007324647.1"/>
</dbReference>
<evidence type="ECO:0000256" key="5">
    <source>
        <dbReference type="SAM" id="MobiDB-lite"/>
    </source>
</evidence>
<evidence type="ECO:0000259" key="7">
    <source>
        <dbReference type="Pfam" id="PF03168"/>
    </source>
</evidence>
<feature type="compositionally biased region" description="Polar residues" evidence="5">
    <location>
        <begin position="15"/>
        <end position="37"/>
    </location>
</feature>
<dbReference type="Gene3D" id="2.60.40.1820">
    <property type="match status" value="1"/>
</dbReference>
<dbReference type="AlphaFoldDB" id="F8PE85"/>
<dbReference type="OrthoDB" id="20273at2759"/>
<proteinExistence type="predicted"/>
<dbReference type="KEGG" id="sla:SERLADRAFT_481014"/>
<keyword evidence="3 6" id="KW-1133">Transmembrane helix</keyword>
<dbReference type="PANTHER" id="PTHR31234">
    <property type="entry name" value="LATE EMBRYOGENESIS ABUNDANT (LEA) HYDROXYPROLINE-RICH GLYCOPROTEIN FAMILY"/>
    <property type="match status" value="1"/>
</dbReference>
<dbReference type="InterPro" id="IPR004864">
    <property type="entry name" value="LEA_2"/>
</dbReference>
<keyword evidence="4 6" id="KW-0472">Membrane</keyword>
<name>F8PE85_SERL9</name>
<keyword evidence="2 6" id="KW-0812">Transmembrane</keyword>
<evidence type="ECO:0000313" key="8">
    <source>
        <dbReference type="EMBL" id="EGO18682.1"/>
    </source>
</evidence>
<evidence type="ECO:0000256" key="1">
    <source>
        <dbReference type="ARBA" id="ARBA00004167"/>
    </source>
</evidence>
<organism>
    <name type="scientific">Serpula lacrymans var. lacrymans (strain S7.9)</name>
    <name type="common">Dry rot fungus</name>
    <dbReference type="NCBI Taxonomy" id="578457"/>
    <lineage>
        <taxon>Eukaryota</taxon>
        <taxon>Fungi</taxon>
        <taxon>Dikarya</taxon>
        <taxon>Basidiomycota</taxon>
        <taxon>Agaricomycotina</taxon>
        <taxon>Agaricomycetes</taxon>
        <taxon>Agaricomycetidae</taxon>
        <taxon>Boletales</taxon>
        <taxon>Coniophorineae</taxon>
        <taxon>Serpulaceae</taxon>
        <taxon>Serpula</taxon>
    </lineage>
</organism>
<dbReference type="GO" id="GO:0098542">
    <property type="term" value="P:defense response to other organism"/>
    <property type="evidence" value="ECO:0007669"/>
    <property type="project" value="InterPro"/>
</dbReference>
<feature type="domain" description="Late embryogenesis abundant protein LEA-2 subgroup" evidence="7">
    <location>
        <begin position="176"/>
        <end position="273"/>
    </location>
</feature>
<dbReference type="EMBL" id="GL945447">
    <property type="protein sequence ID" value="EGO18682.1"/>
    <property type="molecule type" value="Genomic_DNA"/>
</dbReference>
<dbReference type="SUPFAM" id="SSF117070">
    <property type="entry name" value="LEA14-like"/>
    <property type="match status" value="1"/>
</dbReference>
<dbReference type="Pfam" id="PF03168">
    <property type="entry name" value="LEA_2"/>
    <property type="match status" value="1"/>
</dbReference>
<dbReference type="GO" id="GO:0016020">
    <property type="term" value="C:membrane"/>
    <property type="evidence" value="ECO:0007669"/>
    <property type="project" value="UniProtKB-SubCell"/>
</dbReference>
<evidence type="ECO:0000256" key="6">
    <source>
        <dbReference type="SAM" id="Phobius"/>
    </source>
</evidence>
<sequence length="312" mass="33931">MSYRDPYNERYEGAQQHSNDGPQYNPYSTSQPHQTYDQGGYDSYAAPGGYRDDPNFARQGADTIYEPQHLNQTNEMDRNDFGAGTSGKGQQSVRQWRYSHQGALWTKGGRGRCIGRFCCCTLLVIIFLVISILLALAMWITPPDIVVGTVAPQSTAGGSEIQSVSNGIQVNLGVNISVTNPNYFQVSFSKIDAQIFHPINNTLIGNGTEDSITFPSHSQKNFTFPFSIEYTTTMPSSSAILTDLANKCGVSGTTSDITVDYKITLGLRILFFTVSPVISNSVSFPCPLSASDLKGLLPGLTGRGTADLYTIA</sequence>
<dbReference type="HOGENOM" id="CLU_061023_0_0_1"/>
<comment type="subcellular location">
    <subcellularLocation>
        <location evidence="1">Membrane</location>
        <topology evidence="1">Single-pass membrane protein</topology>
    </subcellularLocation>
</comment>
<protein>
    <recommendedName>
        <fullName evidence="7">Late embryogenesis abundant protein LEA-2 subgroup domain-containing protein</fullName>
    </recommendedName>
</protein>
<dbReference type="Proteomes" id="UP000008064">
    <property type="component" value="Unassembled WGS sequence"/>
</dbReference>
<evidence type="ECO:0000256" key="2">
    <source>
        <dbReference type="ARBA" id="ARBA00022692"/>
    </source>
</evidence>